<feature type="domain" description="RRM" evidence="5">
    <location>
        <begin position="535"/>
        <end position="617"/>
    </location>
</feature>
<feature type="compositionally biased region" description="Acidic residues" evidence="4">
    <location>
        <begin position="189"/>
        <end position="199"/>
    </location>
</feature>
<proteinExistence type="predicted"/>
<evidence type="ECO:0000259" key="5">
    <source>
        <dbReference type="PROSITE" id="PS50102"/>
    </source>
</evidence>
<feature type="compositionally biased region" description="Basic and acidic residues" evidence="4">
    <location>
        <begin position="299"/>
        <end position="311"/>
    </location>
</feature>
<feature type="region of interest" description="Disordered" evidence="4">
    <location>
        <begin position="660"/>
        <end position="682"/>
    </location>
</feature>
<feature type="region of interest" description="Disordered" evidence="4">
    <location>
        <begin position="140"/>
        <end position="311"/>
    </location>
</feature>
<feature type="compositionally biased region" description="Polar residues" evidence="4">
    <location>
        <begin position="140"/>
        <end position="149"/>
    </location>
</feature>
<dbReference type="AlphaFoldDB" id="A0A166LZU3"/>
<keyword evidence="2 3" id="KW-0694">RNA-binding</keyword>
<feature type="region of interest" description="Disordered" evidence="4">
    <location>
        <begin position="836"/>
        <end position="956"/>
    </location>
</feature>
<feature type="compositionally biased region" description="Basic and acidic residues" evidence="4">
    <location>
        <begin position="235"/>
        <end position="256"/>
    </location>
</feature>
<evidence type="ECO:0000256" key="2">
    <source>
        <dbReference type="ARBA" id="ARBA00022884"/>
    </source>
</evidence>
<feature type="region of interest" description="Disordered" evidence="4">
    <location>
        <begin position="1"/>
        <end position="20"/>
    </location>
</feature>
<dbReference type="InterPro" id="IPR000504">
    <property type="entry name" value="RRM_dom"/>
</dbReference>
<sequence length="1082" mass="117273">MSSLIPLPPSPSQTPSPSALLSPLLESAFASLTISDNTNPGLGTNTNTTSTPAALVTLHASTAFTPFTTSTPLPESQSAMTPPVTPPRATPFVSSTSQTVSQTEEGSETGELPAFFSAVLGTSSPFSTLMPRSPGLTAVSSFSDTGSNGSARSPSPASAPAVTPSRIDAQRSHVRAHTHTVSMVRGGDIDPDADSDDDPFGVLHSFNSSPRIRTARIARSLSSESTDPNANSRSVSRERQEFNFERSRSSQDERGQEAPGPAIFARAPSPSLLSPPFATPSDERPQSFSLADEPQGHQARGEGKGKGKERAQDVITIDAQSKQVHFLATDHAPGAGHRVKLNPTPPASSLPLRLPSTLGRLGDLSSNAHAAPLPPAPAPAIIQLPPTSNAPQNAGLEFDHRTPNVYINGLPPNYPESSLYTLTCAFGGVRSVRTFTRHVGGRASGYGFVLFESVDAAEQCIEGLRNHRNLHPSFSKMHKIPGTPYAPVVSSTGSCGDMYSEGDCDAEGRGAHMQEDDEEKSFRVRMEKLKDPNSSNLYFEGLPLSIDEPTMAALVAPHSIRSSRFFQTKLSDPPRIIAFVRLETPQAAGDIIERLHGRMVRGWNEPGCRISVRLADSAEQRELRRTERVKEGEPSPNRLTIAQAALLNLRGQDVYDQVPASTFQPRPNTANCNEFTVKPRPGNQYNSHHEAFASNAAHMDPRAGGHASHSPAYGQSPFMAHSPIPPGGYHPDMTAAWASMRAGQVLNGGYRNASEHLAQMKPRYNHHVTMGQARTASGFTAVEEQILRAHGDQRSPYQQYPPQPPRSMGMHGPQGASRSAGGVPRIQETLARLRHQEGHGSHTVAENPFHGQARGGSASRAASQQRLRHHNIDMPVDYQINPPNDLHTPPAPSDFPYSHEHVRSQQQHNDPTLSNHNYQPSQAHLRSTTLPPSHFSQRPIRSRQHNSSISAPANNTNIEHITLNTRSNHYINTGNHHDLEHEHGSIAANIQSPRHNDGRQFDRSKHLNVQLHNQRSHDPSETESPLVSPALTFGSARTPSTLSPSTPFFSSTFALPQENYKGHYQEQFAGLEMGGEKQQARH</sequence>
<dbReference type="SUPFAM" id="SSF54928">
    <property type="entry name" value="RNA-binding domain, RBD"/>
    <property type="match status" value="1"/>
</dbReference>
<evidence type="ECO:0000256" key="3">
    <source>
        <dbReference type="PROSITE-ProRule" id="PRU00176"/>
    </source>
</evidence>
<dbReference type="Gene3D" id="3.30.70.330">
    <property type="match status" value="2"/>
</dbReference>
<gene>
    <name evidence="6" type="ORF">FIBSPDRAFT_1042932</name>
</gene>
<feature type="domain" description="RRM" evidence="5">
    <location>
        <begin position="403"/>
        <end position="477"/>
    </location>
</feature>
<dbReference type="OrthoDB" id="271725at2759"/>
<evidence type="ECO:0000313" key="7">
    <source>
        <dbReference type="Proteomes" id="UP000076532"/>
    </source>
</evidence>
<organism evidence="6 7">
    <name type="scientific">Athelia psychrophila</name>
    <dbReference type="NCBI Taxonomy" id="1759441"/>
    <lineage>
        <taxon>Eukaryota</taxon>
        <taxon>Fungi</taxon>
        <taxon>Dikarya</taxon>
        <taxon>Basidiomycota</taxon>
        <taxon>Agaricomycotina</taxon>
        <taxon>Agaricomycetes</taxon>
        <taxon>Agaricomycetidae</taxon>
        <taxon>Atheliales</taxon>
        <taxon>Atheliaceae</taxon>
        <taxon>Athelia</taxon>
    </lineage>
</organism>
<dbReference type="EMBL" id="KV417532">
    <property type="protein sequence ID" value="KZP23495.1"/>
    <property type="molecule type" value="Genomic_DNA"/>
</dbReference>
<feature type="region of interest" description="Disordered" evidence="4">
    <location>
        <begin position="69"/>
        <end position="110"/>
    </location>
</feature>
<feature type="compositionally biased region" description="Polar residues" evidence="4">
    <location>
        <begin position="904"/>
        <end position="936"/>
    </location>
</feature>
<evidence type="ECO:0000256" key="1">
    <source>
        <dbReference type="ARBA" id="ARBA00022737"/>
    </source>
</evidence>
<dbReference type="Proteomes" id="UP000076532">
    <property type="component" value="Unassembled WGS sequence"/>
</dbReference>
<evidence type="ECO:0000256" key="4">
    <source>
        <dbReference type="SAM" id="MobiDB-lite"/>
    </source>
</evidence>
<keyword evidence="7" id="KW-1185">Reference proteome</keyword>
<feature type="compositionally biased region" description="Polar residues" evidence="4">
    <location>
        <begin position="660"/>
        <end position="674"/>
    </location>
</feature>
<feature type="compositionally biased region" description="Pro residues" evidence="4">
    <location>
        <begin position="1"/>
        <end position="14"/>
    </location>
</feature>
<dbReference type="InterPro" id="IPR035979">
    <property type="entry name" value="RBD_domain_sf"/>
</dbReference>
<dbReference type="InterPro" id="IPR012677">
    <property type="entry name" value="Nucleotide-bd_a/b_plait_sf"/>
</dbReference>
<dbReference type="Pfam" id="PF00076">
    <property type="entry name" value="RRM_1"/>
    <property type="match status" value="1"/>
</dbReference>
<feature type="compositionally biased region" description="Low complexity" evidence="4">
    <location>
        <begin position="851"/>
        <end position="865"/>
    </location>
</feature>
<dbReference type="PROSITE" id="PS50102">
    <property type="entry name" value="RRM"/>
    <property type="match status" value="2"/>
</dbReference>
<feature type="compositionally biased region" description="Polar residues" evidence="4">
    <location>
        <begin position="945"/>
        <end position="956"/>
    </location>
</feature>
<accession>A0A166LZU3</accession>
<dbReference type="STRING" id="436010.A0A166LZU3"/>
<feature type="compositionally biased region" description="Low complexity" evidence="4">
    <location>
        <begin position="93"/>
        <end position="104"/>
    </location>
</feature>
<feature type="compositionally biased region" description="Low complexity" evidence="4">
    <location>
        <begin position="150"/>
        <end position="165"/>
    </location>
</feature>
<feature type="compositionally biased region" description="Polar residues" evidence="4">
    <location>
        <begin position="220"/>
        <end position="234"/>
    </location>
</feature>
<name>A0A166LZU3_9AGAM</name>
<dbReference type="PANTHER" id="PTHR24012">
    <property type="entry name" value="RNA BINDING PROTEIN"/>
    <property type="match status" value="1"/>
</dbReference>
<keyword evidence="1" id="KW-0677">Repeat</keyword>
<dbReference type="GO" id="GO:0003723">
    <property type="term" value="F:RNA binding"/>
    <property type="evidence" value="ECO:0007669"/>
    <property type="project" value="UniProtKB-UniRule"/>
</dbReference>
<evidence type="ECO:0000313" key="6">
    <source>
        <dbReference type="EMBL" id="KZP23495.1"/>
    </source>
</evidence>
<dbReference type="SMART" id="SM00360">
    <property type="entry name" value="RRM"/>
    <property type="match status" value="2"/>
</dbReference>
<feature type="region of interest" description="Disordered" evidence="4">
    <location>
        <begin position="791"/>
        <end position="822"/>
    </location>
</feature>
<protein>
    <recommendedName>
        <fullName evidence="5">RRM domain-containing protein</fullName>
    </recommendedName>
</protein>
<reference evidence="6 7" key="1">
    <citation type="journal article" date="2016" name="Mol. Biol. Evol.">
        <title>Comparative Genomics of Early-Diverging Mushroom-Forming Fungi Provides Insights into the Origins of Lignocellulose Decay Capabilities.</title>
        <authorList>
            <person name="Nagy L.G."/>
            <person name="Riley R."/>
            <person name="Tritt A."/>
            <person name="Adam C."/>
            <person name="Daum C."/>
            <person name="Floudas D."/>
            <person name="Sun H."/>
            <person name="Yadav J.S."/>
            <person name="Pangilinan J."/>
            <person name="Larsson K.H."/>
            <person name="Matsuura K."/>
            <person name="Barry K."/>
            <person name="Labutti K."/>
            <person name="Kuo R."/>
            <person name="Ohm R.A."/>
            <person name="Bhattacharya S.S."/>
            <person name="Shirouzu T."/>
            <person name="Yoshinaga Y."/>
            <person name="Martin F.M."/>
            <person name="Grigoriev I.V."/>
            <person name="Hibbett D.S."/>
        </authorList>
    </citation>
    <scope>NUCLEOTIDE SEQUENCE [LARGE SCALE GENOMIC DNA]</scope>
    <source>
        <strain evidence="6 7">CBS 109695</strain>
    </source>
</reference>